<dbReference type="InterPro" id="IPR047288">
    <property type="entry name" value="Tudor_SGF29_rpt1"/>
</dbReference>
<organism evidence="7 8">
    <name type="scientific">Exidia glandulosa HHB12029</name>
    <dbReference type="NCBI Taxonomy" id="1314781"/>
    <lineage>
        <taxon>Eukaryota</taxon>
        <taxon>Fungi</taxon>
        <taxon>Dikarya</taxon>
        <taxon>Basidiomycota</taxon>
        <taxon>Agaricomycotina</taxon>
        <taxon>Agaricomycetes</taxon>
        <taxon>Auriculariales</taxon>
        <taxon>Exidiaceae</taxon>
        <taxon>Exidia</taxon>
    </lineage>
</organism>
<dbReference type="InterPro" id="IPR037802">
    <property type="entry name" value="SGF29"/>
</dbReference>
<name>A0A165QAR6_EXIGL</name>
<keyword evidence="8" id="KW-1185">Reference proteome</keyword>
<dbReference type="CDD" id="cd20393">
    <property type="entry name" value="Tudor_SGF29_rpt1"/>
    <property type="match status" value="1"/>
</dbReference>
<dbReference type="OrthoDB" id="10265994at2759"/>
<gene>
    <name evidence="7" type="ORF">EXIGLDRAFT_828689</name>
</gene>
<sequence>MDRRRALAQKRPPPSEEHDTWAKATSKMMLIGNSMASQDLAERVMKVNKLMTEAEHAAAIDDYELFKSVQPKLKAALEDLKSHADKDNIAITEALETLSVLKALRTAVEAAPVQEKRNKRQRMSPAVTNGTPAARVAPSPPLIQRATANGSRSHQKKAPPPLREGRMVGFRVPADTQNRDATEAEWILVSITKSAGNGEYIVQDADAEGGVPVTYQATMRNLLLIPDMEAKDPFKDVPIFSPGTMVLALYPETTSFYRAQVISGGPKDSRHNPAAKATATYRLKFDDDEDQEKVVSAQWVVEYPSS</sequence>
<dbReference type="STRING" id="1314781.A0A165QAR6"/>
<dbReference type="Pfam" id="PF07039">
    <property type="entry name" value="SGF29_Tudor"/>
    <property type="match status" value="1"/>
</dbReference>
<dbReference type="Proteomes" id="UP000077266">
    <property type="component" value="Unassembled WGS sequence"/>
</dbReference>
<feature type="region of interest" description="Disordered" evidence="5">
    <location>
        <begin position="112"/>
        <end position="165"/>
    </location>
</feature>
<dbReference type="InParanoid" id="A0A165QAR6"/>
<keyword evidence="3" id="KW-0804">Transcription</keyword>
<evidence type="ECO:0000256" key="1">
    <source>
        <dbReference type="ARBA" id="ARBA00004123"/>
    </source>
</evidence>
<dbReference type="InterPro" id="IPR010750">
    <property type="entry name" value="SGF29_tudor-like_dom"/>
</dbReference>
<comment type="subcellular location">
    <subcellularLocation>
        <location evidence="1">Nucleus</location>
    </subcellularLocation>
</comment>
<keyword evidence="4" id="KW-0539">Nucleus</keyword>
<dbReference type="InterPro" id="IPR047287">
    <property type="entry name" value="Tudor_SGF29_rpt2"/>
</dbReference>
<dbReference type="CDD" id="cd20394">
    <property type="entry name" value="Tudor_SGF29_rpt2"/>
    <property type="match status" value="1"/>
</dbReference>
<dbReference type="PANTHER" id="PTHR21539">
    <property type="entry name" value="SAGA-ASSOCIATED FACTOR 29"/>
    <property type="match status" value="1"/>
</dbReference>
<evidence type="ECO:0000313" key="7">
    <source>
        <dbReference type="EMBL" id="KZW03334.1"/>
    </source>
</evidence>
<accession>A0A165QAR6</accession>
<dbReference type="GO" id="GO:0005634">
    <property type="term" value="C:nucleus"/>
    <property type="evidence" value="ECO:0007669"/>
    <property type="project" value="UniProtKB-SubCell"/>
</dbReference>
<evidence type="ECO:0000256" key="4">
    <source>
        <dbReference type="ARBA" id="ARBA00023242"/>
    </source>
</evidence>
<evidence type="ECO:0000256" key="3">
    <source>
        <dbReference type="ARBA" id="ARBA00023163"/>
    </source>
</evidence>
<dbReference type="PROSITE" id="PS51518">
    <property type="entry name" value="SGF29_C"/>
    <property type="match status" value="1"/>
</dbReference>
<dbReference type="GO" id="GO:0000124">
    <property type="term" value="C:SAGA complex"/>
    <property type="evidence" value="ECO:0007669"/>
    <property type="project" value="InterPro"/>
</dbReference>
<evidence type="ECO:0000313" key="8">
    <source>
        <dbReference type="Proteomes" id="UP000077266"/>
    </source>
</evidence>
<evidence type="ECO:0000256" key="5">
    <source>
        <dbReference type="SAM" id="MobiDB-lite"/>
    </source>
</evidence>
<evidence type="ECO:0000259" key="6">
    <source>
        <dbReference type="PROSITE" id="PS51518"/>
    </source>
</evidence>
<proteinExistence type="predicted"/>
<feature type="domain" description="SGF29 C-terminal" evidence="6">
    <location>
        <begin position="158"/>
        <end position="306"/>
    </location>
</feature>
<feature type="region of interest" description="Disordered" evidence="5">
    <location>
        <begin position="1"/>
        <end position="22"/>
    </location>
</feature>
<dbReference type="Gene3D" id="2.30.30.140">
    <property type="match status" value="2"/>
</dbReference>
<protein>
    <recommendedName>
        <fullName evidence="6">SGF29 C-terminal domain-containing protein</fullName>
    </recommendedName>
</protein>
<dbReference type="PANTHER" id="PTHR21539:SF0">
    <property type="entry name" value="SAGA-ASSOCIATED FACTOR 29"/>
    <property type="match status" value="1"/>
</dbReference>
<reference evidence="7 8" key="1">
    <citation type="journal article" date="2016" name="Mol. Biol. Evol.">
        <title>Comparative Genomics of Early-Diverging Mushroom-Forming Fungi Provides Insights into the Origins of Lignocellulose Decay Capabilities.</title>
        <authorList>
            <person name="Nagy L.G."/>
            <person name="Riley R."/>
            <person name="Tritt A."/>
            <person name="Adam C."/>
            <person name="Daum C."/>
            <person name="Floudas D."/>
            <person name="Sun H."/>
            <person name="Yadav J.S."/>
            <person name="Pangilinan J."/>
            <person name="Larsson K.H."/>
            <person name="Matsuura K."/>
            <person name="Barry K."/>
            <person name="Labutti K."/>
            <person name="Kuo R."/>
            <person name="Ohm R.A."/>
            <person name="Bhattacharya S.S."/>
            <person name="Shirouzu T."/>
            <person name="Yoshinaga Y."/>
            <person name="Martin F.M."/>
            <person name="Grigoriev I.V."/>
            <person name="Hibbett D.S."/>
        </authorList>
    </citation>
    <scope>NUCLEOTIDE SEQUENCE [LARGE SCALE GENOMIC DNA]</scope>
    <source>
        <strain evidence="7 8">HHB12029</strain>
    </source>
</reference>
<evidence type="ECO:0000256" key="2">
    <source>
        <dbReference type="ARBA" id="ARBA00023015"/>
    </source>
</evidence>
<dbReference type="AlphaFoldDB" id="A0A165QAR6"/>
<dbReference type="EMBL" id="KV425884">
    <property type="protein sequence ID" value="KZW03334.1"/>
    <property type="molecule type" value="Genomic_DNA"/>
</dbReference>
<keyword evidence="2" id="KW-0805">Transcription regulation</keyword>